<reference evidence="2" key="1">
    <citation type="submission" date="2018-06" db="EMBL/GenBank/DDBJ databases">
        <authorList>
            <person name="Espinal P."/>
            <person name="Villa L."/>
            <person name="Carattoli A."/>
        </authorList>
    </citation>
    <scope>NUCLEOTIDE SEQUENCE</scope>
    <source>
        <strain evidence="2">KL8</strain>
    </source>
</reference>
<organism evidence="2">
    <name type="scientific">Klebsiella pneumoniae</name>
    <dbReference type="NCBI Taxonomy" id="573"/>
    <lineage>
        <taxon>Bacteria</taxon>
        <taxon>Pseudomonadati</taxon>
        <taxon>Pseudomonadota</taxon>
        <taxon>Gammaproteobacteria</taxon>
        <taxon>Enterobacterales</taxon>
        <taxon>Enterobacteriaceae</taxon>
        <taxon>Klebsiella/Raoultella group</taxon>
        <taxon>Klebsiella</taxon>
        <taxon>Klebsiella pneumoniae complex</taxon>
    </lineage>
</organism>
<sequence>MRRAAGHRVGAVEHPRLQGGVHRGRGAAVLALQDTGGLLRDGFVALAGQDVEHRLGADNLRGRGHQRDEAEVLAHAGDFRQHFIQTVGGALLLQLAFEIGEHPARHLGDEDTAVGALQLAFEGVVFFAHLAEVRGDALQLVDIQPGVVRRAGEGGDQRLGGRVAVGGAHGRNRRIHAVDPGFNGLQQRHLRHPGGGMAVQVQGDVIALLDFADQLKGGMRRQNAGHVLDGDGVNAGLQQLFGEVEPGLQGVGRAGGVRKRTLGVGAVAADRLQGGLHVARVVHGIEDAEDVHAVFDGALDEALHHVVGVVAVAEQVLAAEQHLQRGLGHRLFQLAQADPRVLAEEADAGVKGGAAPALQRAVADVVQLSGNGQHIVETQTGGEQGLVGVAQDDIGNGNGHEFLRELRVKTAMVVNGGDNRRLQAGEIVGGRDGGRRRFGGGRRLRKQAVDGEGHSPDGENEQQQEHQHKAHAETHQGEAFA</sequence>
<dbReference type="EMBL" id="MH523447">
    <property type="protein sequence ID" value="QDL90085.1"/>
    <property type="molecule type" value="Genomic_DNA"/>
</dbReference>
<protein>
    <submittedName>
        <fullName evidence="2">Uncharacterized protein</fullName>
    </submittedName>
</protein>
<feature type="region of interest" description="Disordered" evidence="1">
    <location>
        <begin position="430"/>
        <end position="481"/>
    </location>
</feature>
<feature type="compositionally biased region" description="Basic residues" evidence="1">
    <location>
        <begin position="434"/>
        <end position="446"/>
    </location>
</feature>
<name>A0A515HKK0_KLEPN</name>
<feature type="compositionally biased region" description="Basic and acidic residues" evidence="1">
    <location>
        <begin position="447"/>
        <end position="481"/>
    </location>
</feature>
<dbReference type="AlphaFoldDB" id="A0A515HKK0"/>
<evidence type="ECO:0000256" key="1">
    <source>
        <dbReference type="SAM" id="MobiDB-lite"/>
    </source>
</evidence>
<accession>A0A515HKK0</accession>
<evidence type="ECO:0000313" key="2">
    <source>
        <dbReference type="EMBL" id="QDL90085.1"/>
    </source>
</evidence>
<proteinExistence type="predicted"/>